<evidence type="ECO:0000256" key="3">
    <source>
        <dbReference type="SAM" id="SignalP"/>
    </source>
</evidence>
<evidence type="ECO:0000313" key="4">
    <source>
        <dbReference type="EMBL" id="MBD1389050.1"/>
    </source>
</evidence>
<dbReference type="EMBL" id="JACXAF010000006">
    <property type="protein sequence ID" value="MBD1389050.1"/>
    <property type="molecule type" value="Genomic_DNA"/>
</dbReference>
<dbReference type="NCBIfam" id="TIGR01730">
    <property type="entry name" value="RND_mfp"/>
    <property type="match status" value="1"/>
</dbReference>
<comment type="caution">
    <text evidence="4">The sequence shown here is derived from an EMBL/GenBank/DDBJ whole genome shotgun (WGS) entry which is preliminary data.</text>
</comment>
<feature type="coiled-coil region" evidence="2">
    <location>
        <begin position="99"/>
        <end position="179"/>
    </location>
</feature>
<dbReference type="SUPFAM" id="SSF111369">
    <property type="entry name" value="HlyD-like secretion proteins"/>
    <property type="match status" value="1"/>
</dbReference>
<dbReference type="Gene3D" id="2.40.30.170">
    <property type="match status" value="1"/>
</dbReference>
<dbReference type="GO" id="GO:0015562">
    <property type="term" value="F:efflux transmembrane transporter activity"/>
    <property type="evidence" value="ECO:0007669"/>
    <property type="project" value="TreeGrafter"/>
</dbReference>
<accession>A0A8J6R2M9</accession>
<keyword evidence="2" id="KW-0175">Coiled coil</keyword>
<evidence type="ECO:0000256" key="1">
    <source>
        <dbReference type="ARBA" id="ARBA00009477"/>
    </source>
</evidence>
<dbReference type="Gene3D" id="2.40.50.100">
    <property type="match status" value="1"/>
</dbReference>
<comment type="similarity">
    <text evidence="1">Belongs to the membrane fusion protein (MFP) (TC 8.A.1) family.</text>
</comment>
<sequence length="377" mass="41119">MKIVLPLVVLGVGVAGMATINATASKNEEAEPVDTRPSVRVMPAQATDYQVTITSFGEVKPLEKTMLAAQVAGEIVSWNPNFVAGGLIKQGDILFTIEQDTYEAALLQAQANLSQAKAKLIEEEALAKVAEREAERLSDRKVSDLYLRKPQVMSAKASVQSATAALRLAQRDLENCEVRAPYDALVISRDLGAGQFVHTGDVVAELSSIETAEVVFPIAGFDSAFVPEDVTNLSASVTTQGRRSITRNATIVRDLGVVDNATRMSHLVVRINDPYSLNSDEPALKFGSYVEVKFAGKHLSKVFEVPQDLVTNRTIWLIDEAQQLQPRQVSVLREEGESFLIDQGLNDNDLLVMTPPEYPQKGMVVKVIEDDAKVAQR</sequence>
<reference evidence="4" key="1">
    <citation type="submission" date="2020-09" db="EMBL/GenBank/DDBJ databases">
        <title>A novel bacterium of genus Neiella, isolated from South China Sea.</title>
        <authorList>
            <person name="Huang H."/>
            <person name="Mo K."/>
            <person name="Hu Y."/>
        </authorList>
    </citation>
    <scope>NUCLEOTIDE SEQUENCE</scope>
    <source>
        <strain evidence="4">HB171785</strain>
    </source>
</reference>
<keyword evidence="3" id="KW-0732">Signal</keyword>
<keyword evidence="5" id="KW-1185">Reference proteome</keyword>
<dbReference type="Gene3D" id="1.10.287.470">
    <property type="entry name" value="Helix hairpin bin"/>
    <property type="match status" value="1"/>
</dbReference>
<dbReference type="InterPro" id="IPR006143">
    <property type="entry name" value="RND_pump_MFP"/>
</dbReference>
<gene>
    <name evidence="4" type="ORF">IC617_06380</name>
</gene>
<feature type="signal peptide" evidence="3">
    <location>
        <begin position="1"/>
        <end position="17"/>
    </location>
</feature>
<proteinExistence type="inferred from homology"/>
<evidence type="ECO:0000313" key="5">
    <source>
        <dbReference type="Proteomes" id="UP000638014"/>
    </source>
</evidence>
<evidence type="ECO:0000256" key="2">
    <source>
        <dbReference type="SAM" id="Coils"/>
    </source>
</evidence>
<dbReference type="PANTHER" id="PTHR30469">
    <property type="entry name" value="MULTIDRUG RESISTANCE PROTEIN MDTA"/>
    <property type="match status" value="1"/>
</dbReference>
<dbReference type="Proteomes" id="UP000638014">
    <property type="component" value="Unassembled WGS sequence"/>
</dbReference>
<protein>
    <submittedName>
        <fullName evidence="4">Efflux RND transporter periplasmic adaptor subunit</fullName>
    </submittedName>
</protein>
<name>A0A8J6R2M9_9GAMM</name>
<organism evidence="4 5">
    <name type="scientific">Neiella litorisoli</name>
    <dbReference type="NCBI Taxonomy" id="2771431"/>
    <lineage>
        <taxon>Bacteria</taxon>
        <taxon>Pseudomonadati</taxon>
        <taxon>Pseudomonadota</taxon>
        <taxon>Gammaproteobacteria</taxon>
        <taxon>Alteromonadales</taxon>
        <taxon>Echinimonadaceae</taxon>
        <taxon>Neiella</taxon>
    </lineage>
</organism>
<dbReference type="AlphaFoldDB" id="A0A8J6R2M9"/>
<dbReference type="GO" id="GO:1990281">
    <property type="term" value="C:efflux pump complex"/>
    <property type="evidence" value="ECO:0007669"/>
    <property type="project" value="TreeGrafter"/>
</dbReference>
<dbReference type="Gene3D" id="2.40.420.20">
    <property type="match status" value="1"/>
</dbReference>
<feature type="chain" id="PRO_5035165934" evidence="3">
    <location>
        <begin position="18"/>
        <end position="377"/>
    </location>
</feature>
<dbReference type="PANTHER" id="PTHR30469:SF12">
    <property type="entry name" value="MULTIDRUG RESISTANCE PROTEIN MDTA"/>
    <property type="match status" value="1"/>
</dbReference>